<evidence type="ECO:0000313" key="2">
    <source>
        <dbReference type="EMBL" id="SDE64044.1"/>
    </source>
</evidence>
<dbReference type="EMBL" id="FMZC01000023">
    <property type="protein sequence ID" value="SDE64044.1"/>
    <property type="molecule type" value="Genomic_DNA"/>
</dbReference>
<protein>
    <submittedName>
        <fullName evidence="2">Uncharacterized protein</fullName>
    </submittedName>
</protein>
<name>A0A1G7EK83_9BURK</name>
<evidence type="ECO:0000313" key="3">
    <source>
        <dbReference type="Proteomes" id="UP000198781"/>
    </source>
</evidence>
<organism evidence="2 3">
    <name type="scientific">Paracidovorax valerianellae</name>
    <dbReference type="NCBI Taxonomy" id="187868"/>
    <lineage>
        <taxon>Bacteria</taxon>
        <taxon>Pseudomonadati</taxon>
        <taxon>Pseudomonadota</taxon>
        <taxon>Betaproteobacteria</taxon>
        <taxon>Burkholderiales</taxon>
        <taxon>Comamonadaceae</taxon>
        <taxon>Paracidovorax</taxon>
    </lineage>
</organism>
<dbReference type="RefSeq" id="WP_245711524.1">
    <property type="nucleotide sequence ID" value="NZ_FMZC01000023.1"/>
</dbReference>
<dbReference type="Proteomes" id="UP000198781">
    <property type="component" value="Unassembled WGS sequence"/>
</dbReference>
<feature type="compositionally biased region" description="Low complexity" evidence="1">
    <location>
        <begin position="651"/>
        <end position="660"/>
    </location>
</feature>
<evidence type="ECO:0000256" key="1">
    <source>
        <dbReference type="SAM" id="MobiDB-lite"/>
    </source>
</evidence>
<dbReference type="AlphaFoldDB" id="A0A1G7EK83"/>
<feature type="region of interest" description="Disordered" evidence="1">
    <location>
        <begin position="641"/>
        <end position="664"/>
    </location>
</feature>
<gene>
    <name evidence="2" type="ORF">SAMN05192589_12353</name>
</gene>
<keyword evidence="3" id="KW-1185">Reference proteome</keyword>
<sequence>MPILDGDIHLFASRVMADVPEAGGGPTGTVIPYGGSNNVFPDVTETDRAGGNVSMRQLHVGVLTPNTDVYMGSNIVLSQLPTDPQVSITLAKCGLFARRTEIAAAIAAYLIEGTQWSGYLLEDHVVGMRSIQIFHRPGTPAPDIGRTLVLTYQAGTPTERVQFVRVTRTETEQRTYTYGSSGGFVDYQGSVTKVNLTDALRYAFPGSPPSRDYAPAAGKAVIRDTTVADAAVYYGASPLAAPTALGDSVLRVASIYTQLVPSSRTETTALDQRPAAERTIVLADAPRRVEVAVAAHTQRTKIGQSNRGFSYVAMLKPLPEPGTVVISYRALGNWYTLTDDGTGVLAGSGSGRVIYATGSVDMTLLAMPDDASSIIIQWAERVGYNNRSAQGAQVRSPEYSWTLAHPGATPGAVTITWLSAGQVRTATDNGAGKFTGDAAGEIDYPSSSIFLRPLQMIDAGGSFATSYTAAAMQEEVFTGPALDPTGSATITLAQQPVAGSIEVAWSTAQEVSSTSGAKLTSASTSKAPEAITALSWMEEPLWERYGNLVPGMAVERKVIDGRPYVSGFLNVIGTLTTTSRYSRTSGSDTTNSNRVITLHRATDDGAGGFAAGLGTVAYAAKTVVLKLVSYSKTTESYSSDYEDAQEFDRVSSQSSSGSNSAKGGEYSTAAVGEQMLGTVIVRYKVAPLAPNAYEEEFAPPEVVIDLCRYTTDRIVPGSVRFTWMGQSYDDFEGILYRGRTNAAPGVVSGTVDYGRGLARMTDYVVAGAPTAFALASLWTQRSAWNTASVFFRTQSAPIKPGGLVLTLLDLQGNALTATAGLDGNFTGEHMRGRMDYEAGVGELQFGDFVVDADLTPAQQAEWWYRAADVGAVEAGKIWRPWPVDPTTLRYNSVAYFYLPLDADILGLDPVRLPPDGRVPIYRVGSYLVVGHTGTVPAATYAAGQTVSAARTRLSRVHLVGADGKLIQAGWTADLDAGTVQIVDPATWVQPVRVLHRIEQMVRAADVQIDGTIKLTQQLSHAFPAGTVVSSALMSGNLAARALPVWDQLNWDGVTWLDAVGPAGPAPATYNDGAFPVQVTNAGALTERFALRVLTGSTDVEVIGEHVGNVGTYSRNTDIVPINPISGAPYFVLKAAG</sequence>
<dbReference type="STRING" id="187868.SAMN05192589_12353"/>
<proteinExistence type="predicted"/>
<reference evidence="2 3" key="1">
    <citation type="submission" date="2016-10" db="EMBL/GenBank/DDBJ databases">
        <authorList>
            <person name="de Groot N.N."/>
        </authorList>
    </citation>
    <scope>NUCLEOTIDE SEQUENCE [LARGE SCALE GENOMIC DNA]</scope>
    <source>
        <strain evidence="2 3">DSM 16619</strain>
    </source>
</reference>
<accession>A0A1G7EK83</accession>